<reference evidence="1" key="2">
    <citation type="submission" date="2023-05" db="EMBL/GenBank/DDBJ databases">
        <authorList>
            <consortium name="Lawrence Berkeley National Laboratory"/>
            <person name="Steindorff A."/>
            <person name="Hensen N."/>
            <person name="Bonometti L."/>
            <person name="Westerberg I."/>
            <person name="Brannstrom I.O."/>
            <person name="Guillou S."/>
            <person name="Cros-Aarteil S."/>
            <person name="Calhoun S."/>
            <person name="Haridas S."/>
            <person name="Kuo A."/>
            <person name="Mondo S."/>
            <person name="Pangilinan J."/>
            <person name="Riley R."/>
            <person name="Labutti K."/>
            <person name="Andreopoulos B."/>
            <person name="Lipzen A."/>
            <person name="Chen C."/>
            <person name="Yanf M."/>
            <person name="Daum C."/>
            <person name="Ng V."/>
            <person name="Clum A."/>
            <person name="Ohm R."/>
            <person name="Martin F."/>
            <person name="Silar P."/>
            <person name="Natvig D."/>
            <person name="Lalanne C."/>
            <person name="Gautier V."/>
            <person name="Ament-Velasquez S.L."/>
            <person name="Kruys A."/>
            <person name="Hutchinson M.I."/>
            <person name="Powell A.J."/>
            <person name="Barry K."/>
            <person name="Miller A.N."/>
            <person name="Grigoriev I.V."/>
            <person name="Debuchy R."/>
            <person name="Gladieux P."/>
            <person name="Thoren M.H."/>
            <person name="Johannesson H."/>
        </authorList>
    </citation>
    <scope>NUCLEOTIDE SEQUENCE</scope>
    <source>
        <strain evidence="1">PSN293</strain>
    </source>
</reference>
<dbReference type="AlphaFoldDB" id="A0AAN7B846"/>
<proteinExistence type="predicted"/>
<evidence type="ECO:0000313" key="1">
    <source>
        <dbReference type="EMBL" id="KAK4211585.1"/>
    </source>
</evidence>
<accession>A0AAN7B846</accession>
<evidence type="ECO:0000313" key="2">
    <source>
        <dbReference type="Proteomes" id="UP001301769"/>
    </source>
</evidence>
<dbReference type="EMBL" id="MU858145">
    <property type="protein sequence ID" value="KAK4211585.1"/>
    <property type="molecule type" value="Genomic_DNA"/>
</dbReference>
<protein>
    <submittedName>
        <fullName evidence="1">Uncharacterized protein</fullName>
    </submittedName>
</protein>
<dbReference type="Proteomes" id="UP001301769">
    <property type="component" value="Unassembled WGS sequence"/>
</dbReference>
<reference evidence="1" key="1">
    <citation type="journal article" date="2023" name="Mol. Phylogenet. Evol.">
        <title>Genome-scale phylogeny and comparative genomics of the fungal order Sordariales.</title>
        <authorList>
            <person name="Hensen N."/>
            <person name="Bonometti L."/>
            <person name="Westerberg I."/>
            <person name="Brannstrom I.O."/>
            <person name="Guillou S."/>
            <person name="Cros-Aarteil S."/>
            <person name="Calhoun S."/>
            <person name="Haridas S."/>
            <person name="Kuo A."/>
            <person name="Mondo S."/>
            <person name="Pangilinan J."/>
            <person name="Riley R."/>
            <person name="LaButti K."/>
            <person name="Andreopoulos B."/>
            <person name="Lipzen A."/>
            <person name="Chen C."/>
            <person name="Yan M."/>
            <person name="Daum C."/>
            <person name="Ng V."/>
            <person name="Clum A."/>
            <person name="Steindorff A."/>
            <person name="Ohm R.A."/>
            <person name="Martin F."/>
            <person name="Silar P."/>
            <person name="Natvig D.O."/>
            <person name="Lalanne C."/>
            <person name="Gautier V."/>
            <person name="Ament-Velasquez S.L."/>
            <person name="Kruys A."/>
            <person name="Hutchinson M.I."/>
            <person name="Powell A.J."/>
            <person name="Barry K."/>
            <person name="Miller A.N."/>
            <person name="Grigoriev I.V."/>
            <person name="Debuchy R."/>
            <person name="Gladieux P."/>
            <person name="Hiltunen Thoren M."/>
            <person name="Johannesson H."/>
        </authorList>
    </citation>
    <scope>NUCLEOTIDE SEQUENCE</scope>
    <source>
        <strain evidence="1">PSN293</strain>
    </source>
</reference>
<organism evidence="1 2">
    <name type="scientific">Rhypophila decipiens</name>
    <dbReference type="NCBI Taxonomy" id="261697"/>
    <lineage>
        <taxon>Eukaryota</taxon>
        <taxon>Fungi</taxon>
        <taxon>Dikarya</taxon>
        <taxon>Ascomycota</taxon>
        <taxon>Pezizomycotina</taxon>
        <taxon>Sordariomycetes</taxon>
        <taxon>Sordariomycetidae</taxon>
        <taxon>Sordariales</taxon>
        <taxon>Naviculisporaceae</taxon>
        <taxon>Rhypophila</taxon>
    </lineage>
</organism>
<comment type="caution">
    <text evidence="1">The sequence shown here is derived from an EMBL/GenBank/DDBJ whole genome shotgun (WGS) entry which is preliminary data.</text>
</comment>
<keyword evidence="2" id="KW-1185">Reference proteome</keyword>
<sequence>MPLSNTVLGANPLILAAQTRERGEAAETAIISQTNCSPEIFTVEMVDLASFSSVREFANHIINNNIPHLHVFQLAAGVSLSSYAKCLPSQVLGQDWKNMEMILTVPRDMSRVSGYDSTPCSRYCRPSLRSSSDYALKHLNTGTI</sequence>
<gene>
    <name evidence="1" type="ORF">QBC37DRAFT_389506</name>
</gene>
<name>A0AAN7B846_9PEZI</name>